<dbReference type="OrthoDB" id="2417337at2"/>
<reference evidence="1 2" key="1">
    <citation type="submission" date="2018-10" db="EMBL/GenBank/DDBJ databases">
        <title>Falsibacillus sp. genome draft.</title>
        <authorList>
            <person name="Shi S."/>
        </authorList>
    </citation>
    <scope>NUCLEOTIDE SEQUENCE [LARGE SCALE GENOMIC DNA]</scope>
    <source>
        <strain evidence="1 2">GY 10110</strain>
    </source>
</reference>
<comment type="caution">
    <text evidence="1">The sequence shown here is derived from an EMBL/GenBank/DDBJ whole genome shotgun (WGS) entry which is preliminary data.</text>
</comment>
<sequence length="199" mass="23360">MELNKKMIEEYEINPFTMMMRPVQYGSKVYTEVYELNDQFLSPFKPLDIVKKSCEYFGSSFIGRKEGTKQLTGITRKPPIIVDPHTSIYLFPTTAPTRPQCIWISLEHIKDRKPLEDNSALVTFDNDQSFSLPISIYSFENQFLRTTSLKTRFQKRIGKMEMMAWERNPPSYSRLGASEKKQSYIIQLKDFEKAEKQEI</sequence>
<organism evidence="1 2">
    <name type="scientific">Falsibacillus albus</name>
    <dbReference type="NCBI Taxonomy" id="2478915"/>
    <lineage>
        <taxon>Bacteria</taxon>
        <taxon>Bacillati</taxon>
        <taxon>Bacillota</taxon>
        <taxon>Bacilli</taxon>
        <taxon>Bacillales</taxon>
        <taxon>Bacillaceae</taxon>
        <taxon>Falsibacillus</taxon>
    </lineage>
</organism>
<name>A0A3L7K2M0_9BACI</name>
<proteinExistence type="predicted"/>
<protein>
    <submittedName>
        <fullName evidence="1">Transcriptional regulator</fullName>
    </submittedName>
</protein>
<gene>
    <name evidence="1" type="ORF">D9X91_03690</name>
</gene>
<dbReference type="RefSeq" id="WP_121679213.1">
    <property type="nucleotide sequence ID" value="NZ_RCVZ01000002.1"/>
</dbReference>
<evidence type="ECO:0000313" key="1">
    <source>
        <dbReference type="EMBL" id="RLQ97263.1"/>
    </source>
</evidence>
<evidence type="ECO:0000313" key="2">
    <source>
        <dbReference type="Proteomes" id="UP000276770"/>
    </source>
</evidence>
<keyword evidence="2" id="KW-1185">Reference proteome</keyword>
<dbReference type="AlphaFoldDB" id="A0A3L7K2M0"/>
<dbReference type="Pfam" id="PF06338">
    <property type="entry name" value="ComK"/>
    <property type="match status" value="1"/>
</dbReference>
<accession>A0A3L7K2M0</accession>
<dbReference type="EMBL" id="RCVZ01000002">
    <property type="protein sequence ID" value="RLQ97263.1"/>
    <property type="molecule type" value="Genomic_DNA"/>
</dbReference>
<dbReference type="InterPro" id="IPR010461">
    <property type="entry name" value="ComK"/>
</dbReference>
<dbReference type="GO" id="GO:0030420">
    <property type="term" value="P:establishment of competence for transformation"/>
    <property type="evidence" value="ECO:0007669"/>
    <property type="project" value="InterPro"/>
</dbReference>
<dbReference type="Proteomes" id="UP000276770">
    <property type="component" value="Unassembled WGS sequence"/>
</dbReference>